<sequence length="274" mass="29331">MGDQGWSARHFLNACSLPQFDLASQILCTGRATIVTGSATLVTVTSRLPSRRRLRVSGDFLLFIMRATLLFSLMLNFLFLHQVAAQTQSITANPTLTTFISITPEMSSSSVASFFSALATSVPQQPGEGPSAGDVGSANDGSTADSDAGASGGGSDGGIELSRGGIIAIVVVVASIVLIGIASSILYWQAKKRSWQVRKTIRKSARRVATALTPRRSTFPKDIRNSRGLQKIDEVPPTPRRTDDVEKGSGNSKMHSFEMAEPPKNSKWGKKFGR</sequence>
<keyword evidence="2" id="KW-0472">Membrane</keyword>
<keyword evidence="4" id="KW-1185">Reference proteome</keyword>
<protein>
    <recommendedName>
        <fullName evidence="5">Transmembrane protein</fullName>
    </recommendedName>
</protein>
<feature type="transmembrane region" description="Helical" evidence="2">
    <location>
        <begin position="60"/>
        <end position="79"/>
    </location>
</feature>
<evidence type="ECO:0008006" key="5">
    <source>
        <dbReference type="Google" id="ProtNLM"/>
    </source>
</evidence>
<feature type="region of interest" description="Disordered" evidence="1">
    <location>
        <begin position="122"/>
        <end position="155"/>
    </location>
</feature>
<evidence type="ECO:0000313" key="3">
    <source>
        <dbReference type="EMBL" id="KAL3422087.1"/>
    </source>
</evidence>
<gene>
    <name evidence="3" type="ORF">PVAG01_06242</name>
</gene>
<evidence type="ECO:0000256" key="2">
    <source>
        <dbReference type="SAM" id="Phobius"/>
    </source>
</evidence>
<feature type="compositionally biased region" description="Basic and acidic residues" evidence="1">
    <location>
        <begin position="231"/>
        <end position="247"/>
    </location>
</feature>
<evidence type="ECO:0000313" key="4">
    <source>
        <dbReference type="Proteomes" id="UP001629113"/>
    </source>
</evidence>
<feature type="transmembrane region" description="Helical" evidence="2">
    <location>
        <begin position="166"/>
        <end position="188"/>
    </location>
</feature>
<feature type="compositionally biased region" description="Low complexity" evidence="1">
    <location>
        <begin position="136"/>
        <end position="149"/>
    </location>
</feature>
<keyword evidence="2" id="KW-1133">Transmembrane helix</keyword>
<feature type="region of interest" description="Disordered" evidence="1">
    <location>
        <begin position="231"/>
        <end position="274"/>
    </location>
</feature>
<accession>A0ABR4PFI4</accession>
<dbReference type="EMBL" id="JBFCZG010000005">
    <property type="protein sequence ID" value="KAL3422087.1"/>
    <property type="molecule type" value="Genomic_DNA"/>
</dbReference>
<organism evidence="3 4">
    <name type="scientific">Phlyctema vagabunda</name>
    <dbReference type="NCBI Taxonomy" id="108571"/>
    <lineage>
        <taxon>Eukaryota</taxon>
        <taxon>Fungi</taxon>
        <taxon>Dikarya</taxon>
        <taxon>Ascomycota</taxon>
        <taxon>Pezizomycotina</taxon>
        <taxon>Leotiomycetes</taxon>
        <taxon>Helotiales</taxon>
        <taxon>Dermateaceae</taxon>
        <taxon>Phlyctema</taxon>
    </lineage>
</organism>
<evidence type="ECO:0000256" key="1">
    <source>
        <dbReference type="SAM" id="MobiDB-lite"/>
    </source>
</evidence>
<keyword evidence="2" id="KW-0812">Transmembrane</keyword>
<name>A0ABR4PFI4_9HELO</name>
<comment type="caution">
    <text evidence="3">The sequence shown here is derived from an EMBL/GenBank/DDBJ whole genome shotgun (WGS) entry which is preliminary data.</text>
</comment>
<proteinExistence type="predicted"/>
<reference evidence="3 4" key="1">
    <citation type="submission" date="2024-06" db="EMBL/GenBank/DDBJ databases">
        <title>Complete genome of Phlyctema vagabunda strain 19-DSS-EL-015.</title>
        <authorList>
            <person name="Fiorenzani C."/>
        </authorList>
    </citation>
    <scope>NUCLEOTIDE SEQUENCE [LARGE SCALE GENOMIC DNA]</scope>
    <source>
        <strain evidence="3 4">19-DSS-EL-015</strain>
    </source>
</reference>
<dbReference type="Proteomes" id="UP001629113">
    <property type="component" value="Unassembled WGS sequence"/>
</dbReference>